<dbReference type="EMBL" id="JADFUA010000013">
    <property type="protein sequence ID" value="MBE9610770.1"/>
    <property type="molecule type" value="Genomic_DNA"/>
</dbReference>
<dbReference type="InterPro" id="IPR025963">
    <property type="entry name" value="FLgD_Tudor"/>
</dbReference>
<name>A0A8J7FNQ0_9NEIS</name>
<dbReference type="InterPro" id="IPR005648">
    <property type="entry name" value="FlgD"/>
</dbReference>
<proteinExistence type="inferred from homology"/>
<reference evidence="8 9" key="1">
    <citation type="submission" date="2020-10" db="EMBL/GenBank/DDBJ databases">
        <title>The genome sequence of Chitinilyticum litopenaei 4Y14.</title>
        <authorList>
            <person name="Liu Y."/>
        </authorList>
    </citation>
    <scope>NUCLEOTIDE SEQUENCE [LARGE SCALE GENOMIC DNA]</scope>
    <source>
        <strain evidence="8 9">4Y14</strain>
    </source>
</reference>
<dbReference type="InterPro" id="IPR025965">
    <property type="entry name" value="FlgD/Vpr_Ig-like"/>
</dbReference>
<keyword evidence="3 5" id="KW-1005">Bacterial flagellum biogenesis</keyword>
<evidence type="ECO:0000259" key="7">
    <source>
        <dbReference type="Pfam" id="PF13861"/>
    </source>
</evidence>
<comment type="caution">
    <text evidence="8">The sequence shown here is derived from an EMBL/GenBank/DDBJ whole genome shotgun (WGS) entry which is preliminary data.</text>
</comment>
<keyword evidence="9" id="KW-1185">Reference proteome</keyword>
<keyword evidence="8" id="KW-0282">Flagellum</keyword>
<dbReference type="Gene3D" id="2.30.30.910">
    <property type="match status" value="1"/>
</dbReference>
<evidence type="ECO:0000259" key="6">
    <source>
        <dbReference type="Pfam" id="PF13860"/>
    </source>
</evidence>
<keyword evidence="8" id="KW-0966">Cell projection</keyword>
<organism evidence="8 9">
    <name type="scientific">Chitinilyticum piscinae</name>
    <dbReference type="NCBI Taxonomy" id="2866724"/>
    <lineage>
        <taxon>Bacteria</taxon>
        <taxon>Pseudomonadati</taxon>
        <taxon>Pseudomonadota</taxon>
        <taxon>Betaproteobacteria</taxon>
        <taxon>Neisseriales</taxon>
        <taxon>Chitinibacteraceae</taxon>
        <taxon>Chitinilyticum</taxon>
    </lineage>
</organism>
<gene>
    <name evidence="8" type="ORF">INR99_15630</name>
</gene>
<dbReference type="Pfam" id="PF13860">
    <property type="entry name" value="FlgD_ig"/>
    <property type="match status" value="1"/>
</dbReference>
<dbReference type="RefSeq" id="WP_194117318.1">
    <property type="nucleotide sequence ID" value="NZ_JADFUA010000013.1"/>
</dbReference>
<accession>A0A8J7FNQ0</accession>
<feature type="domain" description="FlgD Tudor-like" evidence="7">
    <location>
        <begin position="86"/>
        <end position="218"/>
    </location>
</feature>
<comment type="function">
    <text evidence="4 5">Required for flagellar hook formation. May act as a scaffolding protein.</text>
</comment>
<protein>
    <recommendedName>
        <fullName evidence="2 5">Basal-body rod modification protein FlgD</fullName>
    </recommendedName>
</protein>
<evidence type="ECO:0000256" key="2">
    <source>
        <dbReference type="ARBA" id="ARBA00016013"/>
    </source>
</evidence>
<evidence type="ECO:0000256" key="5">
    <source>
        <dbReference type="RuleBase" id="RU362076"/>
    </source>
</evidence>
<comment type="similarity">
    <text evidence="1 5">Belongs to the FlgD family.</text>
</comment>
<keyword evidence="8" id="KW-0969">Cilium</keyword>
<evidence type="ECO:0000256" key="3">
    <source>
        <dbReference type="ARBA" id="ARBA00022795"/>
    </source>
</evidence>
<dbReference type="Gene3D" id="2.60.40.4070">
    <property type="match status" value="1"/>
</dbReference>
<sequence>MAVSSVSNKFDYTTLNTDSGKSRSEVEEQQDRFLKMLVTQLQNQDPMNPMDNAQTTSQMAQINTVTGIEKLNKTMETMMSLYAGTQVMQSAQLIGKDVLAPGKDFHFDGKQADFSFDVPEGVKSAEVKITDAKGNVVAVLPYSAPQSGVKPVVWDGKLENGTTAPAGDYKVSVKAQDQNGKEIALNSYTWQSVKSVQFGSEGVVALMSNGNRVSFGSILEIQAGSKV</sequence>
<dbReference type="Pfam" id="PF03963">
    <property type="entry name" value="FlgD"/>
    <property type="match status" value="1"/>
</dbReference>
<feature type="domain" description="FlgD/Vpr Ig-like" evidence="6">
    <location>
        <begin position="105"/>
        <end position="177"/>
    </location>
</feature>
<dbReference type="Pfam" id="PF13861">
    <property type="entry name" value="FLgD_tudor"/>
    <property type="match status" value="1"/>
</dbReference>
<dbReference type="Proteomes" id="UP000604481">
    <property type="component" value="Unassembled WGS sequence"/>
</dbReference>
<evidence type="ECO:0000256" key="4">
    <source>
        <dbReference type="ARBA" id="ARBA00024746"/>
    </source>
</evidence>
<dbReference type="GO" id="GO:0044781">
    <property type="term" value="P:bacterial-type flagellum organization"/>
    <property type="evidence" value="ECO:0007669"/>
    <property type="project" value="UniProtKB-UniRule"/>
</dbReference>
<evidence type="ECO:0000313" key="9">
    <source>
        <dbReference type="Proteomes" id="UP000604481"/>
    </source>
</evidence>
<dbReference type="AlphaFoldDB" id="A0A8J7FNQ0"/>
<evidence type="ECO:0000256" key="1">
    <source>
        <dbReference type="ARBA" id="ARBA00010577"/>
    </source>
</evidence>
<evidence type="ECO:0000313" key="8">
    <source>
        <dbReference type="EMBL" id="MBE9610770.1"/>
    </source>
</evidence>